<feature type="region of interest" description="Disordered" evidence="3">
    <location>
        <begin position="392"/>
        <end position="448"/>
    </location>
</feature>
<keyword evidence="2" id="KW-0119">Carbohydrate metabolism</keyword>
<feature type="domain" description="Fibronectin type-III" evidence="4">
    <location>
        <begin position="1575"/>
        <end position="1665"/>
    </location>
</feature>
<keyword evidence="6" id="KW-1185">Reference proteome</keyword>
<reference evidence="5 6" key="1">
    <citation type="submission" date="2016-04" db="EMBL/GenBank/DDBJ databases">
        <title>Peptidophaga gingivicola gen. nov., sp. nov., isolated from human subgingival plaque.</title>
        <authorList>
            <person name="Beall C.J."/>
            <person name="Mokrzan E.M."/>
            <person name="Griffen A.L."/>
            <person name="Leys E.J."/>
        </authorList>
    </citation>
    <scope>NUCLEOTIDE SEQUENCE [LARGE SCALE GENOMIC DNA]</scope>
    <source>
        <strain evidence="5 6">BA112</strain>
    </source>
</reference>
<feature type="compositionally biased region" description="Basic and acidic residues" evidence="3">
    <location>
        <begin position="414"/>
        <end position="426"/>
    </location>
</feature>
<dbReference type="InterPro" id="IPR036116">
    <property type="entry name" value="FN3_sf"/>
</dbReference>
<dbReference type="SMART" id="SM00060">
    <property type="entry name" value="FN3"/>
    <property type="match status" value="3"/>
</dbReference>
<accession>A0A179B2H5</accession>
<dbReference type="EMBL" id="LVZK01000001">
    <property type="protein sequence ID" value="OAP85908.1"/>
    <property type="molecule type" value="Genomic_DNA"/>
</dbReference>
<feature type="compositionally biased region" description="Polar residues" evidence="3">
    <location>
        <begin position="1775"/>
        <end position="1792"/>
    </location>
</feature>
<proteinExistence type="predicted"/>
<dbReference type="InterPro" id="IPR013783">
    <property type="entry name" value="Ig-like_fold"/>
</dbReference>
<feature type="compositionally biased region" description="Basic residues" evidence="3">
    <location>
        <begin position="20"/>
        <end position="30"/>
    </location>
</feature>
<dbReference type="Gene3D" id="2.60.40.2810">
    <property type="match status" value="1"/>
</dbReference>
<comment type="caution">
    <text evidence="5">The sequence shown here is derived from an EMBL/GenBank/DDBJ whole genome shotgun (WGS) entry which is preliminary data.</text>
</comment>
<sequence>MSLPRSRDLTRDLTRDAPRPRRRGLSKRTQRLVSTGATAAILLAYGAAIAASQGIDRAELSLNDGGVWVTNQSSRTLGHVNYPSQSIDASDRTKTDKFDVLQEEDTVLYRNMEAGTLAAVDPAKSLIGTEQQLGTVDGVGLGGGTIGLIDSKAGKVWTTGFKSLPGFSPEAAEPTTEGVEDGTMAVGKDGSVHVVSAKEKVLRTMQAEGSAFTRIEHKFPDELASVKGLQISSVGDKPVVLDPDSGKLLLPDGKLVSLGDSNGLRLQEPGPNSSDVLVASSTSLYRVSLDDGAVTQKAADPDNPNARGSAAPPVLHQGCAYAAWANTGRFVRDCDGNADDVSRPAEKLEASKSVRFRTNRKIIVLNDVANGNVWLPDKDMVLVNDWNNINQSEDVDDDKKEDSSDLNTQQQDPNRTDENHPPKAENDSFGVRPGRSTTLPVTFNDNDEDGDILTVKALSQPSFGTVRPGRNGQALQIDVPEGATGSTSFTYEADDGRGGKATATVNVSVHPFSQNAPPVQRINTSAKLSSGGTTTLQVLGDWIDPDGDQIYLKSAAGTKGLNASFRETGSVSISDLGQGAGVRNVNLVVSDGQADTNGSVVVEVTDGVNQPPRANGDLVRVVAGESTTVDPLANDTDANGDSLKLVSLGPSPQGLTAKASSDQSTVTVSASKPGTYYQTYFVSDGPTSSMGIIRVEAVERDANSTPIAENDIAMLPAGGQSLVDVLSNDSDPGGGVLTLQSVQTEPGSKLVVSPYNHEHARVSAPAGLDAPETFTYTVSNGSQTATGRVKVIPVPAADAQAPPVLADDQLVVRAGDVGSVRVLANDRSPGNLKMTVLPNLQSNAQKDQGEVFLSDNVVRFRAGKKPGSVKVVYTVQDSLGHTESATVNITVTAADAEKDSPPIPKNITARAVVGEKLNITVPLDGIDPEGDSVELVGPGESPKLGLAEVGGDSLKYTAGKPGTDSFQYIVRDTYGKTATARVRVGVVPAPKTNQPPNAVADQVRVRPGTKVSVPVTQNDSDPDSGDTPKLVAGSAKSRAKGLKVSERRNEVIVKTPKTAGSYPVSYRITDGRGGFAEGLLTVNVSPDAPALAPIARDDSVSRDKAFGKDKVRVDVLANDTDPDGDVYDEKVESDDEGVTVNSDKSLTIKTSDKARIVLYKVKDSTGMESAAVVRVPPARQTEPVVDTSKTIVAEAGKPKKIKINDYILTRSGRSVIMTDPSKVAASVGWNGDPLYTDERTITFTSQSDFSGPTMITLEVTDGKDRNDGSGLVRTLQLPVEVKPSGNRPPEFTPTPVQVEAGSTKPVSANLAAMTTDQDRGDDPKDFTYKVVKAPKGIDAKVSGSVLSVKADAESQPGSAGAVEVSIDDGHNSVKGQVPVTIVKTDRPLIQVASYEETVKAGTTAKVDVSKFAVNPFPDKPLSIAGQPTVSSKVGGVKASSSGTVVSVSIPHDVTGEIYVSYQLMDATGLPERSVRGQFKLSVLGKPSPVQILGARVTNKNSATVMWKVIDFNGSPVTDVVVRDVTQGDEKHCGAVTQCQLDGRTLGIDHVFEVTAYNAVGASTPTRSAPVLMDIVPNRPAGLTATPGDGSVTFSWNRVSSDGSPVTALTLNVAPGQSVQLAPGATSATVRVPNGTSVQATLVATNRQGQSEPSAPSAPVTPFGRPGAFSASVENTSVNKSGSDGRGQATVRWTSAPSNGRPIESYTVQASTGESVTVAGNKNSVVMDIGYSSQPVSFTVTAYNSKNPNSSTAASAGSVRILGSLSAPAGGRIEATGTSGEVSITNAPRGSATNGWRESELVYEYSTNGGGSWNRINGGGQIVRGLPNGQSVKLQFRARTVSENRTSLVSSSNAVVPYGRPTPPDAFSCGWEEPGDDDVVCTWSGGSHNGSSGEYTITGSGIKKSKSVDFSKNSVKIDDVGMRPVRYCIRVSQSSPQEIDSDERCNDLMPGERVGMYSVAWRSDPGGALGGRLPREALALPPEAVAFRTPRA</sequence>
<dbReference type="NCBIfam" id="NF012211">
    <property type="entry name" value="tand_rpt_95"/>
    <property type="match status" value="1"/>
</dbReference>
<evidence type="ECO:0000259" key="4">
    <source>
        <dbReference type="PROSITE" id="PS50853"/>
    </source>
</evidence>
<feature type="region of interest" description="Disordered" evidence="3">
    <location>
        <begin position="1281"/>
        <end position="1300"/>
    </location>
</feature>
<evidence type="ECO:0000313" key="6">
    <source>
        <dbReference type="Proteomes" id="UP000078368"/>
    </source>
</evidence>
<dbReference type="SUPFAM" id="SSF49265">
    <property type="entry name" value="Fibronectin type III"/>
    <property type="match status" value="2"/>
</dbReference>
<dbReference type="Proteomes" id="UP000078368">
    <property type="component" value="Unassembled WGS sequence"/>
</dbReference>
<dbReference type="GO" id="GO:0016798">
    <property type="term" value="F:hydrolase activity, acting on glycosyl bonds"/>
    <property type="evidence" value="ECO:0007669"/>
    <property type="project" value="UniProtKB-KW"/>
</dbReference>
<evidence type="ECO:0000256" key="2">
    <source>
        <dbReference type="ARBA" id="ARBA00023326"/>
    </source>
</evidence>
<organism evidence="5 6">
    <name type="scientific">Peptidiphaga gingivicola</name>
    <dbReference type="NCBI Taxonomy" id="2741497"/>
    <lineage>
        <taxon>Bacteria</taxon>
        <taxon>Bacillati</taxon>
        <taxon>Actinomycetota</taxon>
        <taxon>Actinomycetes</taxon>
        <taxon>Actinomycetales</taxon>
        <taxon>Actinomycetaceae</taxon>
        <taxon>Peptidiphaga</taxon>
    </lineage>
</organism>
<feature type="compositionally biased region" description="Polar residues" evidence="3">
    <location>
        <begin position="435"/>
        <end position="444"/>
    </location>
</feature>
<name>A0A179B2H5_9ACTO</name>
<dbReference type="PROSITE" id="PS50853">
    <property type="entry name" value="FN3"/>
    <property type="match status" value="1"/>
</dbReference>
<feature type="region of interest" description="Disordered" evidence="3">
    <location>
        <begin position="1768"/>
        <end position="1792"/>
    </location>
</feature>
<feature type="compositionally biased region" description="Polar residues" evidence="3">
    <location>
        <begin position="1644"/>
        <end position="1653"/>
    </location>
</feature>
<keyword evidence="1" id="KW-0326">Glycosidase</keyword>
<evidence type="ECO:0000313" key="5">
    <source>
        <dbReference type="EMBL" id="OAP85908.1"/>
    </source>
</evidence>
<feature type="region of interest" description="Disordered" evidence="3">
    <location>
        <begin position="1644"/>
        <end position="1688"/>
    </location>
</feature>
<dbReference type="GO" id="GO:0000272">
    <property type="term" value="P:polysaccharide catabolic process"/>
    <property type="evidence" value="ECO:0007669"/>
    <property type="project" value="UniProtKB-KW"/>
</dbReference>
<evidence type="ECO:0000256" key="1">
    <source>
        <dbReference type="ARBA" id="ARBA00023295"/>
    </source>
</evidence>
<dbReference type="Gene3D" id="2.60.40.3440">
    <property type="match status" value="1"/>
</dbReference>
<feature type="compositionally biased region" description="Polar residues" evidence="3">
    <location>
        <begin position="1671"/>
        <end position="1681"/>
    </location>
</feature>
<keyword evidence="1" id="KW-0378">Hydrolase</keyword>
<evidence type="ECO:0000256" key="3">
    <source>
        <dbReference type="SAM" id="MobiDB-lite"/>
    </source>
</evidence>
<feature type="region of interest" description="Disordered" evidence="3">
    <location>
        <begin position="1"/>
        <end position="30"/>
    </location>
</feature>
<dbReference type="CDD" id="cd00063">
    <property type="entry name" value="FN3"/>
    <property type="match status" value="2"/>
</dbReference>
<gene>
    <name evidence="5" type="ORF">A4H34_01570</name>
</gene>
<dbReference type="Pfam" id="PF17963">
    <property type="entry name" value="Big_9"/>
    <property type="match status" value="8"/>
</dbReference>
<keyword evidence="2" id="KW-0624">Polysaccharide degradation</keyword>
<protein>
    <recommendedName>
        <fullName evidence="4">Fibronectin type-III domain-containing protein</fullName>
    </recommendedName>
</protein>
<feature type="region of interest" description="Disordered" evidence="3">
    <location>
        <begin position="1011"/>
        <end position="1041"/>
    </location>
</feature>
<dbReference type="STRING" id="1823756.A4H34_01570"/>
<dbReference type="InterPro" id="IPR003961">
    <property type="entry name" value="FN3_dom"/>
</dbReference>
<feature type="compositionally biased region" description="Basic and acidic residues" evidence="3">
    <location>
        <begin position="1"/>
        <end position="19"/>
    </location>
</feature>
<dbReference type="OrthoDB" id="5241356at2"/>
<dbReference type="Gene3D" id="2.60.40.10">
    <property type="entry name" value="Immunoglobulins"/>
    <property type="match status" value="2"/>
</dbReference>